<organism evidence="2 3">
    <name type="scientific">Brachybacterium muris UCD-AY4</name>
    <dbReference type="NCBI Taxonomy" id="1249481"/>
    <lineage>
        <taxon>Bacteria</taxon>
        <taxon>Bacillati</taxon>
        <taxon>Actinomycetota</taxon>
        <taxon>Actinomycetes</taxon>
        <taxon>Micrococcales</taxon>
        <taxon>Dermabacteraceae</taxon>
        <taxon>Brachybacterium</taxon>
    </lineage>
</organism>
<dbReference type="PANTHER" id="PTHR37817:SF1">
    <property type="entry name" value="N-ACETYLTRANSFERASE EIS"/>
    <property type="match status" value="1"/>
</dbReference>
<dbReference type="Pfam" id="PF13530">
    <property type="entry name" value="SCP2_2"/>
    <property type="match status" value="1"/>
</dbReference>
<sequence length="427" mass="44804">MRVRDLGVEDARAYRALSTGAFGGREPATGPRPFNPAETAIGIDSASLPGGVAGVIAAGARIRHDRITVGGGVAACGGVAGLAVHPAHRGNGLFGPLLTAVIARCQAEGMAFSMLYPSNPAIYRRFGYQEVARENEVQVPLGDLQRLRPVPGRRLVPVTEETMPRLRSLYRELTAGDNGMLLREGPLFPDGLPGDGWSAVLLEDAEGHDHGYMSWTRAAEYEAVEGLEVHEILGRTRQDRVALLQSLGSWSTVTAHARVRLRTEDPVLDVLPSGRLQAAPGILGIVMMRVIDTAAALEARPAPAGLDGAIRLVVEDSTVPGGTCRAAGTWIVRAHDGAISAQCVAEYDGQEARAGHAAASRPDQGGSSDGAVGEVRLDIHAASLLLAGGRCMADARRLGLLAEGDPTTARFLDALLAGPRPSVLDAF</sequence>
<reference evidence="2 3" key="1">
    <citation type="journal article" date="2013" name="Genome Announc.">
        <title>Draft genome sequence of an Actinobacterium, Brachybacterium muris strain UCD-AY4.</title>
        <authorList>
            <person name="Lo J.R."/>
            <person name="Lang J.M."/>
            <person name="Darling A.E."/>
            <person name="Eisen J.A."/>
            <person name="Coil D.A."/>
        </authorList>
    </citation>
    <scope>NUCLEOTIDE SEQUENCE [LARGE SCALE GENOMIC DNA]</scope>
    <source>
        <strain evidence="2 3">UCD-AY4</strain>
    </source>
</reference>
<dbReference type="InterPro" id="IPR051554">
    <property type="entry name" value="Acetyltransferase_Eis"/>
</dbReference>
<dbReference type="Proteomes" id="UP000019754">
    <property type="component" value="Unassembled WGS sequence"/>
</dbReference>
<dbReference type="SUPFAM" id="SSF55718">
    <property type="entry name" value="SCP-like"/>
    <property type="match status" value="1"/>
</dbReference>
<dbReference type="AlphaFoldDB" id="A0A022KYP4"/>
<comment type="caution">
    <text evidence="2">The sequence shown here is derived from an EMBL/GenBank/DDBJ whole genome shotgun (WGS) entry which is preliminary data.</text>
</comment>
<dbReference type="HOGENOM" id="CLU_050659_4_0_11"/>
<dbReference type="InterPro" id="IPR025559">
    <property type="entry name" value="Eis_dom"/>
</dbReference>
<dbReference type="PANTHER" id="PTHR37817">
    <property type="entry name" value="N-ACETYLTRANSFERASE EIS"/>
    <property type="match status" value="1"/>
</dbReference>
<protein>
    <submittedName>
        <fullName evidence="2">Acetyltransferase</fullName>
    </submittedName>
</protein>
<proteinExistence type="predicted"/>
<dbReference type="GO" id="GO:0030649">
    <property type="term" value="P:aminoglycoside antibiotic catabolic process"/>
    <property type="evidence" value="ECO:0007669"/>
    <property type="project" value="TreeGrafter"/>
</dbReference>
<feature type="domain" description="N-acetyltransferase" evidence="1">
    <location>
        <begin position="1"/>
        <end position="151"/>
    </location>
</feature>
<dbReference type="RefSeq" id="WP_017822395.1">
    <property type="nucleotide sequence ID" value="NZ_AORC01000004.1"/>
</dbReference>
<dbReference type="InterPro" id="IPR036527">
    <property type="entry name" value="SCP2_sterol-bd_dom_sf"/>
</dbReference>
<dbReference type="SUPFAM" id="SSF55729">
    <property type="entry name" value="Acyl-CoA N-acyltransferases (Nat)"/>
    <property type="match status" value="1"/>
</dbReference>
<dbReference type="GO" id="GO:0034069">
    <property type="term" value="F:aminoglycoside N-acetyltransferase activity"/>
    <property type="evidence" value="ECO:0007669"/>
    <property type="project" value="TreeGrafter"/>
</dbReference>
<accession>A0A022KYP4</accession>
<evidence type="ECO:0000313" key="2">
    <source>
        <dbReference type="EMBL" id="EYT50334.1"/>
    </source>
</evidence>
<evidence type="ECO:0000259" key="1">
    <source>
        <dbReference type="PROSITE" id="PS51186"/>
    </source>
</evidence>
<dbReference type="Gene3D" id="3.40.630.30">
    <property type="match status" value="2"/>
</dbReference>
<keyword evidence="2" id="KW-0808">Transferase</keyword>
<dbReference type="InterPro" id="IPR000182">
    <property type="entry name" value="GNAT_dom"/>
</dbReference>
<dbReference type="Gene3D" id="3.30.1050.10">
    <property type="entry name" value="SCP2 sterol-binding domain"/>
    <property type="match status" value="1"/>
</dbReference>
<gene>
    <name evidence="2" type="ORF">D641_0103400</name>
</gene>
<dbReference type="EMBL" id="AORC01000004">
    <property type="protein sequence ID" value="EYT50334.1"/>
    <property type="molecule type" value="Genomic_DNA"/>
</dbReference>
<keyword evidence="3" id="KW-1185">Reference proteome</keyword>
<dbReference type="Pfam" id="PF13527">
    <property type="entry name" value="Acetyltransf_9"/>
    <property type="match status" value="1"/>
</dbReference>
<dbReference type="InterPro" id="IPR016181">
    <property type="entry name" value="Acyl_CoA_acyltransferase"/>
</dbReference>
<dbReference type="STRING" id="1249481.D641_0103400"/>
<dbReference type="OrthoDB" id="3498897at2"/>
<dbReference type="PROSITE" id="PS51186">
    <property type="entry name" value="GNAT"/>
    <property type="match status" value="1"/>
</dbReference>
<name>A0A022KYP4_9MICO</name>
<evidence type="ECO:0000313" key="3">
    <source>
        <dbReference type="Proteomes" id="UP000019754"/>
    </source>
</evidence>